<dbReference type="InterPro" id="IPR040256">
    <property type="entry name" value="At4g02000-like"/>
</dbReference>
<reference evidence="2" key="1">
    <citation type="submission" date="2018-11" db="EMBL/GenBank/DDBJ databases">
        <authorList>
            <consortium name="Genoscope - CEA"/>
            <person name="William W."/>
        </authorList>
    </citation>
    <scope>NUCLEOTIDE SEQUENCE</scope>
</reference>
<accession>A0A3P6G498</accession>
<feature type="domain" description="DUF4283" evidence="1">
    <location>
        <begin position="42"/>
        <end position="120"/>
    </location>
</feature>
<organism evidence="2">
    <name type="scientific">Brassica oleracea</name>
    <name type="common">Wild cabbage</name>
    <dbReference type="NCBI Taxonomy" id="3712"/>
    <lineage>
        <taxon>Eukaryota</taxon>
        <taxon>Viridiplantae</taxon>
        <taxon>Streptophyta</taxon>
        <taxon>Embryophyta</taxon>
        <taxon>Tracheophyta</taxon>
        <taxon>Spermatophyta</taxon>
        <taxon>Magnoliopsida</taxon>
        <taxon>eudicotyledons</taxon>
        <taxon>Gunneridae</taxon>
        <taxon>Pentapetalae</taxon>
        <taxon>rosids</taxon>
        <taxon>malvids</taxon>
        <taxon>Brassicales</taxon>
        <taxon>Brassicaceae</taxon>
        <taxon>Brassiceae</taxon>
        <taxon>Brassica</taxon>
    </lineage>
</organism>
<sequence>MGSSFRSKSAHMADIKEKGILHEDDDAPIKLTDQDDFHVIKEYRMFLIGKILNLKKQNVEKLLQTMPNQWGMEDRITSNDMENGKFLFNFTSEDDLNFVLRKGLFHYNYCMFLLVRWELTVHDDYPWIIPFWVQLIGVPLHLKVQSSEGEEVTIEIKYKMLFKHGTICGLMSHEK</sequence>
<dbReference type="PANTHER" id="PTHR31286">
    <property type="entry name" value="GLYCINE-RICH CELL WALL STRUCTURAL PROTEIN 1.8-LIKE"/>
    <property type="match status" value="1"/>
</dbReference>
<dbReference type="PANTHER" id="PTHR31286:SF162">
    <property type="entry name" value="DUF4283 DOMAIN-CONTAINING PROTEIN-RELATED"/>
    <property type="match status" value="1"/>
</dbReference>
<evidence type="ECO:0000313" key="2">
    <source>
        <dbReference type="EMBL" id="VDD59840.1"/>
    </source>
</evidence>
<name>A0A3P6G498_BRAOL</name>
<dbReference type="InterPro" id="IPR025558">
    <property type="entry name" value="DUF4283"/>
</dbReference>
<dbReference type="AlphaFoldDB" id="A0A3P6G498"/>
<dbReference type="Pfam" id="PF14111">
    <property type="entry name" value="DUF4283"/>
    <property type="match status" value="1"/>
</dbReference>
<evidence type="ECO:0000259" key="1">
    <source>
        <dbReference type="Pfam" id="PF14111"/>
    </source>
</evidence>
<gene>
    <name evidence="2" type="ORF">BOLC6T35293H</name>
</gene>
<proteinExistence type="predicted"/>
<dbReference type="EMBL" id="LR031880">
    <property type="protein sequence ID" value="VDD59840.1"/>
    <property type="molecule type" value="Genomic_DNA"/>
</dbReference>
<protein>
    <recommendedName>
        <fullName evidence="1">DUF4283 domain-containing protein</fullName>
    </recommendedName>
</protein>